<feature type="chain" id="PRO_5005146750" description="Arabinogalactan endo-beta-1,4-galactanase" evidence="6">
    <location>
        <begin position="18"/>
        <end position="360"/>
    </location>
</feature>
<dbReference type="AlphaFoldDB" id="S8DTT3"/>
<dbReference type="GO" id="GO:0015926">
    <property type="term" value="F:glucosidase activity"/>
    <property type="evidence" value="ECO:0007669"/>
    <property type="project" value="InterPro"/>
</dbReference>
<keyword evidence="8" id="KW-1185">Reference proteome</keyword>
<dbReference type="EMBL" id="KE504196">
    <property type="protein sequence ID" value="EPS96017.1"/>
    <property type="molecule type" value="Genomic_DNA"/>
</dbReference>
<feature type="signal peptide" evidence="6">
    <location>
        <begin position="1"/>
        <end position="17"/>
    </location>
</feature>
<dbReference type="EC" id="3.2.1.89" evidence="3 6"/>
<proteinExistence type="inferred from homology"/>
<evidence type="ECO:0000313" key="8">
    <source>
        <dbReference type="Proteomes" id="UP000015241"/>
    </source>
</evidence>
<evidence type="ECO:0000256" key="2">
    <source>
        <dbReference type="ARBA" id="ARBA00010687"/>
    </source>
</evidence>
<protein>
    <recommendedName>
        <fullName evidence="3 6">Arabinogalactan endo-beta-1,4-galactanase</fullName>
        <ecNumber evidence="3 6">3.2.1.89</ecNumber>
    </recommendedName>
</protein>
<dbReference type="Pfam" id="PF07745">
    <property type="entry name" value="Glyco_hydro_53"/>
    <property type="match status" value="2"/>
</dbReference>
<dbReference type="InterPro" id="IPR011683">
    <property type="entry name" value="Glyco_hydro_53"/>
</dbReference>
<reference evidence="7 8" key="1">
    <citation type="journal article" date="2012" name="Science">
        <title>The Paleozoic origin of enzymatic lignin decomposition reconstructed from 31 fungal genomes.</title>
        <authorList>
            <person name="Floudas D."/>
            <person name="Binder M."/>
            <person name="Riley R."/>
            <person name="Barry K."/>
            <person name="Blanchette R.A."/>
            <person name="Henrissat B."/>
            <person name="Martinez A.T."/>
            <person name="Otillar R."/>
            <person name="Spatafora J.W."/>
            <person name="Yadav J.S."/>
            <person name="Aerts A."/>
            <person name="Benoit I."/>
            <person name="Boyd A."/>
            <person name="Carlson A."/>
            <person name="Copeland A."/>
            <person name="Coutinho P.M."/>
            <person name="de Vries R.P."/>
            <person name="Ferreira P."/>
            <person name="Findley K."/>
            <person name="Foster B."/>
            <person name="Gaskell J."/>
            <person name="Glotzer D."/>
            <person name="Gorecki P."/>
            <person name="Heitman J."/>
            <person name="Hesse C."/>
            <person name="Hori C."/>
            <person name="Igarashi K."/>
            <person name="Jurgens J.A."/>
            <person name="Kallen N."/>
            <person name="Kersten P."/>
            <person name="Kohler A."/>
            <person name="Kuees U."/>
            <person name="Kumar T.K.A."/>
            <person name="Kuo A."/>
            <person name="LaButti K."/>
            <person name="Larrondo L.F."/>
            <person name="Lindquist E."/>
            <person name="Ling A."/>
            <person name="Lombard V."/>
            <person name="Lucas S."/>
            <person name="Lundell T."/>
            <person name="Martin R."/>
            <person name="McLaughlin D.J."/>
            <person name="Morgenstern I."/>
            <person name="Morin E."/>
            <person name="Murat C."/>
            <person name="Nagy L.G."/>
            <person name="Nolan M."/>
            <person name="Ohm R.A."/>
            <person name="Patyshakuliyeva A."/>
            <person name="Rokas A."/>
            <person name="Ruiz-Duenas F.J."/>
            <person name="Sabat G."/>
            <person name="Salamov A."/>
            <person name="Samejima M."/>
            <person name="Schmutz J."/>
            <person name="Slot J.C."/>
            <person name="St John F."/>
            <person name="Stenlid J."/>
            <person name="Sun H."/>
            <person name="Sun S."/>
            <person name="Syed K."/>
            <person name="Tsang A."/>
            <person name="Wiebenga A."/>
            <person name="Young D."/>
            <person name="Pisabarro A."/>
            <person name="Eastwood D.C."/>
            <person name="Martin F."/>
            <person name="Cullen D."/>
            <person name="Grigoriev I.V."/>
            <person name="Hibbett D.S."/>
        </authorList>
    </citation>
    <scope>NUCLEOTIDE SEQUENCE</scope>
    <source>
        <strain evidence="8">FP-58527</strain>
    </source>
</reference>
<dbReference type="PANTHER" id="PTHR34983:SF1">
    <property type="entry name" value="ARABINOGALACTAN ENDO-BETA-1,4-GALACTANASE A"/>
    <property type="match status" value="1"/>
</dbReference>
<dbReference type="PANTHER" id="PTHR34983">
    <property type="entry name" value="ARABINOGALACTAN ENDO-BETA-1,4-GALACTANASE A"/>
    <property type="match status" value="1"/>
</dbReference>
<evidence type="ECO:0000313" key="7">
    <source>
        <dbReference type="EMBL" id="EPS96017.1"/>
    </source>
</evidence>
<dbReference type="GO" id="GO:0045490">
    <property type="term" value="P:pectin catabolic process"/>
    <property type="evidence" value="ECO:0007669"/>
    <property type="project" value="TreeGrafter"/>
</dbReference>
<comment type="similarity">
    <text evidence="2 6">Belongs to the glycosyl hydrolase 53 family.</text>
</comment>
<gene>
    <name evidence="7" type="ORF">FOMPIDRAFT_85818</name>
</gene>
<evidence type="ECO:0000256" key="1">
    <source>
        <dbReference type="ARBA" id="ARBA00001695"/>
    </source>
</evidence>
<dbReference type="OrthoDB" id="110914at2759"/>
<evidence type="ECO:0000256" key="5">
    <source>
        <dbReference type="ARBA" id="ARBA00023295"/>
    </source>
</evidence>
<dbReference type="InParanoid" id="S8DTT3"/>
<dbReference type="InterPro" id="IPR017853">
    <property type="entry name" value="GH"/>
</dbReference>
<dbReference type="SUPFAM" id="SSF51445">
    <property type="entry name" value="(Trans)glycosidases"/>
    <property type="match status" value="1"/>
</dbReference>
<evidence type="ECO:0000256" key="4">
    <source>
        <dbReference type="ARBA" id="ARBA00022801"/>
    </source>
</evidence>
<comment type="catalytic activity">
    <reaction evidence="1 6">
        <text>The enzyme specifically hydrolyzes (1-&gt;4)-beta-D-galactosidic linkages in type I arabinogalactans.</text>
        <dbReference type="EC" id="3.2.1.89"/>
    </reaction>
</comment>
<keyword evidence="6" id="KW-0732">Signal</keyword>
<dbReference type="Proteomes" id="UP000015241">
    <property type="component" value="Unassembled WGS sequence"/>
</dbReference>
<keyword evidence="4 6" id="KW-0378">Hydrolase</keyword>
<dbReference type="Gene3D" id="3.20.20.80">
    <property type="entry name" value="Glycosidases"/>
    <property type="match status" value="2"/>
</dbReference>
<evidence type="ECO:0000256" key="6">
    <source>
        <dbReference type="RuleBase" id="RU361192"/>
    </source>
</evidence>
<sequence length="360" mass="38242">MCTVSLLLAALVSVASALTYRAADISSLIVVEDSGISYSQNGVTKPFEDILVDNGMTAARVRIWTAGQYDLSYGLALGKRIKDAGLTLHVDLHYSDTCNNPYALLSILTDVLWKGADPGHQAIPSGWPTTLSGLNTQIYDYTKSVVQAFADQGTPIDILQVGNEINSGILFPVGEISENGFDGLSQLLNSAVHGGLAADSPQILIHLANGWDWSDLEYWYQGVFGIQGALTASEVDIMGVSFYPFYGTNATLANLKSSLTNLANAYGKPIVVAETDWPASCSGVTLSEPSIPVSVQGQEEWTGDIKGVLTSLPNGLGQGIYYWEPGWVGNAALGSSCSDNLLVDESGAARQSIDIFGDDM</sequence>
<dbReference type="STRING" id="743788.S8DTT3"/>
<keyword evidence="5 6" id="KW-0326">Glycosidase</keyword>
<organism evidence="7 8">
    <name type="scientific">Fomitopsis schrenkii</name>
    <name type="common">Brown rot fungus</name>
    <dbReference type="NCBI Taxonomy" id="2126942"/>
    <lineage>
        <taxon>Eukaryota</taxon>
        <taxon>Fungi</taxon>
        <taxon>Dikarya</taxon>
        <taxon>Basidiomycota</taxon>
        <taxon>Agaricomycotina</taxon>
        <taxon>Agaricomycetes</taxon>
        <taxon>Polyporales</taxon>
        <taxon>Fomitopsis</taxon>
    </lineage>
</organism>
<dbReference type="eggNOG" id="ENOG502QU6R">
    <property type="taxonomic scope" value="Eukaryota"/>
</dbReference>
<name>S8DTT3_FOMSC</name>
<dbReference type="GO" id="GO:0031218">
    <property type="term" value="F:arabinogalactan endo-1,4-beta-galactosidase activity"/>
    <property type="evidence" value="ECO:0007669"/>
    <property type="project" value="UniProtKB-EC"/>
</dbReference>
<dbReference type="HOGENOM" id="CLU_011259_0_0_1"/>
<evidence type="ECO:0000256" key="3">
    <source>
        <dbReference type="ARBA" id="ARBA00012556"/>
    </source>
</evidence>
<accession>S8DTT3</accession>